<comment type="caution">
    <text evidence="3">The sequence shown here is derived from an EMBL/GenBank/DDBJ whole genome shotgun (WGS) entry which is preliminary data.</text>
</comment>
<dbReference type="PROSITE" id="PS51353">
    <property type="entry name" value="ARSC"/>
    <property type="match status" value="1"/>
</dbReference>
<dbReference type="RefSeq" id="WP_345738825.1">
    <property type="nucleotide sequence ID" value="NZ_BAABIA010000013.1"/>
</dbReference>
<reference evidence="4" key="1">
    <citation type="journal article" date="2019" name="Int. J. Syst. Evol. Microbiol.">
        <title>The Global Catalogue of Microorganisms (GCM) 10K type strain sequencing project: providing services to taxonomists for standard genome sequencing and annotation.</title>
        <authorList>
            <consortium name="The Broad Institute Genomics Platform"/>
            <consortium name="The Broad Institute Genome Sequencing Center for Infectious Disease"/>
            <person name="Wu L."/>
            <person name="Ma J."/>
        </authorList>
    </citation>
    <scope>NUCLEOTIDE SEQUENCE [LARGE SCALE GENOMIC DNA]</scope>
    <source>
        <strain evidence="4">JCM 18053</strain>
    </source>
</reference>
<proteinExistence type="inferred from homology"/>
<evidence type="ECO:0000313" key="4">
    <source>
        <dbReference type="Proteomes" id="UP001499852"/>
    </source>
</evidence>
<dbReference type="PANTHER" id="PTHR30041">
    <property type="entry name" value="ARSENATE REDUCTASE"/>
    <property type="match status" value="1"/>
</dbReference>
<protein>
    <submittedName>
        <fullName evidence="3">Arsenate reductase family protein</fullName>
    </submittedName>
</protein>
<keyword evidence="4" id="KW-1185">Reference proteome</keyword>
<dbReference type="Pfam" id="PF03960">
    <property type="entry name" value="ArsC"/>
    <property type="match status" value="1"/>
</dbReference>
<dbReference type="InterPro" id="IPR006504">
    <property type="entry name" value="Tscrpt_reg_Spx/MgsR"/>
</dbReference>
<dbReference type="Gene3D" id="3.40.30.10">
    <property type="entry name" value="Glutaredoxin"/>
    <property type="match status" value="1"/>
</dbReference>
<dbReference type="SUPFAM" id="SSF52833">
    <property type="entry name" value="Thioredoxin-like"/>
    <property type="match status" value="1"/>
</dbReference>
<evidence type="ECO:0000256" key="1">
    <source>
        <dbReference type="ARBA" id="ARBA00007198"/>
    </source>
</evidence>
<evidence type="ECO:0000256" key="2">
    <source>
        <dbReference type="PROSITE-ProRule" id="PRU01282"/>
    </source>
</evidence>
<dbReference type="NCBIfam" id="TIGR01617">
    <property type="entry name" value="arsC_related"/>
    <property type="match status" value="1"/>
</dbReference>
<accession>A0ABP9PMT2</accession>
<dbReference type="PANTHER" id="PTHR30041:SF8">
    <property type="entry name" value="PROTEIN YFFB"/>
    <property type="match status" value="1"/>
</dbReference>
<organism evidence="3 4">
    <name type="scientific">Prosthecobacter algae</name>
    <dbReference type="NCBI Taxonomy" id="1144682"/>
    <lineage>
        <taxon>Bacteria</taxon>
        <taxon>Pseudomonadati</taxon>
        <taxon>Verrucomicrobiota</taxon>
        <taxon>Verrucomicrobiia</taxon>
        <taxon>Verrucomicrobiales</taxon>
        <taxon>Verrucomicrobiaceae</taxon>
        <taxon>Prosthecobacter</taxon>
    </lineage>
</organism>
<comment type="similarity">
    <text evidence="1 2">Belongs to the ArsC family.</text>
</comment>
<dbReference type="Proteomes" id="UP001499852">
    <property type="component" value="Unassembled WGS sequence"/>
</dbReference>
<evidence type="ECO:0000313" key="3">
    <source>
        <dbReference type="EMBL" id="GAA5149212.1"/>
    </source>
</evidence>
<sequence length="120" mass="13220">MLKVYAYQGCSTCKNALKWLKAQGIAHQEIAIRETPPTVPELRSMLAAKGDDLRPLFNTSGQDYRALGMKDKLPTLSTDEALSMLAENGNLVKRPFALDETAGVYLVGFKEAEWGMALKT</sequence>
<gene>
    <name evidence="3" type="ORF">GCM10023213_46560</name>
</gene>
<dbReference type="InterPro" id="IPR036249">
    <property type="entry name" value="Thioredoxin-like_sf"/>
</dbReference>
<dbReference type="InterPro" id="IPR006660">
    <property type="entry name" value="Arsenate_reductase-like"/>
</dbReference>
<dbReference type="CDD" id="cd03036">
    <property type="entry name" value="ArsC_like"/>
    <property type="match status" value="1"/>
</dbReference>
<dbReference type="EMBL" id="BAABIA010000013">
    <property type="protein sequence ID" value="GAA5149212.1"/>
    <property type="molecule type" value="Genomic_DNA"/>
</dbReference>
<name>A0ABP9PMT2_9BACT</name>